<dbReference type="EMBL" id="VIFM01000223">
    <property type="protein sequence ID" value="TQF10874.1"/>
    <property type="molecule type" value="Genomic_DNA"/>
</dbReference>
<gene>
    <name evidence="1" type="ORF">FJV41_37165</name>
</gene>
<evidence type="ECO:0000313" key="2">
    <source>
        <dbReference type="Proteomes" id="UP000315369"/>
    </source>
</evidence>
<dbReference type="PROSITE" id="PS51257">
    <property type="entry name" value="PROKAR_LIPOPROTEIN"/>
    <property type="match status" value="1"/>
</dbReference>
<dbReference type="InterPro" id="IPR029058">
    <property type="entry name" value="AB_hydrolase_fold"/>
</dbReference>
<keyword evidence="2" id="KW-1185">Reference proteome</keyword>
<dbReference type="Proteomes" id="UP000315369">
    <property type="component" value="Unassembled WGS sequence"/>
</dbReference>
<evidence type="ECO:0000313" key="1">
    <source>
        <dbReference type="EMBL" id="TQF10874.1"/>
    </source>
</evidence>
<dbReference type="OrthoDB" id="5497475at2"/>
<evidence type="ECO:0008006" key="3">
    <source>
        <dbReference type="Google" id="ProtNLM"/>
    </source>
</evidence>
<name>A0A540WR25_9BACT</name>
<dbReference type="AlphaFoldDB" id="A0A540WR25"/>
<proteinExistence type="predicted"/>
<comment type="caution">
    <text evidence="1">The sequence shown here is derived from an EMBL/GenBank/DDBJ whole genome shotgun (WGS) entry which is preliminary data.</text>
</comment>
<protein>
    <recommendedName>
        <fullName evidence="3">Lipoprotein</fullName>
    </recommendedName>
</protein>
<reference evidence="1 2" key="1">
    <citation type="submission" date="2019-06" db="EMBL/GenBank/DDBJ databases">
        <authorList>
            <person name="Livingstone P."/>
            <person name="Whitworth D."/>
        </authorList>
    </citation>
    <scope>NUCLEOTIDE SEQUENCE [LARGE SCALE GENOMIC DNA]</scope>
    <source>
        <strain evidence="1 2">AM401</strain>
    </source>
</reference>
<accession>A0A540WR25</accession>
<dbReference type="Gene3D" id="3.40.50.1820">
    <property type="entry name" value="alpha/beta hydrolase"/>
    <property type="match status" value="1"/>
</dbReference>
<dbReference type="SUPFAM" id="SSF53474">
    <property type="entry name" value="alpha/beta-Hydrolases"/>
    <property type="match status" value="1"/>
</dbReference>
<dbReference type="RefSeq" id="WP_141647345.1">
    <property type="nucleotide sequence ID" value="NZ_VIFM01000223.1"/>
</dbReference>
<sequence>MAPRHWLMLSCVVGLSGCGPQESSLPEVADPGRTVAALAQQGTVQLNLLYVHGVKGCQGQRERAEGSLDELDAAINAALPARIAAYEAAHPGTTVVVRSARANLYTAPASAHHPSDSTNPLNMDDWEAGDPGCSASRQGAPCTTAYEWRYRLAREIERRFPSDAKNVLLVGHSTGGRVALEVAANVGVDGVGTQDWGVQGRIAGVVSIQGMVDSLGTSKYNVVGAASFVTTCKNGEVILGYGDSCAPGNGWCEYAGNVGGFPAADWVARNKHALMLTSWASCSPSLWTGYSDGSLPFDAQGSGLAVGLGMTPAAGKTWRPSHGIKYGSFCHGTITDPSASGHAQAVTAARDRILDWVFARATGVASSGSLSTSSSIAYNASTPTYAIGSGCPAGKGDEGLQVVGVCKHPGYFDGDDHAIAASELTLTDGPNCTGAFKWTQRHDSGNKHAATFWWKTQSLPEEQGLLATLPAD</sequence>
<organism evidence="1 2">
    <name type="scientific">Myxococcus llanfairpwllgwyngyllgogerychwyrndrobwllllantysiliogogogochensis</name>
    <dbReference type="NCBI Taxonomy" id="2590453"/>
    <lineage>
        <taxon>Bacteria</taxon>
        <taxon>Pseudomonadati</taxon>
        <taxon>Myxococcota</taxon>
        <taxon>Myxococcia</taxon>
        <taxon>Myxococcales</taxon>
        <taxon>Cystobacterineae</taxon>
        <taxon>Myxococcaceae</taxon>
        <taxon>Myxococcus</taxon>
    </lineage>
</organism>